<protein>
    <recommendedName>
        <fullName evidence="2">Septum formation-related domain-containing protein</fullName>
    </recommendedName>
</protein>
<dbReference type="AlphaFoldDB" id="A0A841BSS2"/>
<dbReference type="EMBL" id="JACHMN010000002">
    <property type="protein sequence ID" value="MBB5870755.1"/>
    <property type="molecule type" value="Genomic_DNA"/>
</dbReference>
<keyword evidence="4" id="KW-1185">Reference proteome</keyword>
<dbReference type="RefSeq" id="WP_184838352.1">
    <property type="nucleotide sequence ID" value="NZ_JACHMN010000002.1"/>
</dbReference>
<dbReference type="PROSITE" id="PS51257">
    <property type="entry name" value="PROKAR_LIPOPROTEIN"/>
    <property type="match status" value="1"/>
</dbReference>
<evidence type="ECO:0000313" key="3">
    <source>
        <dbReference type="EMBL" id="MBB5870755.1"/>
    </source>
</evidence>
<keyword evidence="1" id="KW-0732">Signal</keyword>
<evidence type="ECO:0000259" key="2">
    <source>
        <dbReference type="Pfam" id="PF13845"/>
    </source>
</evidence>
<dbReference type="Pfam" id="PF13845">
    <property type="entry name" value="Septum_form"/>
    <property type="match status" value="1"/>
</dbReference>
<gene>
    <name evidence="3" type="ORF">F4553_004134</name>
</gene>
<evidence type="ECO:0000256" key="1">
    <source>
        <dbReference type="SAM" id="SignalP"/>
    </source>
</evidence>
<sequence length="286" mass="30977">MRRWIAAVAMAGAAAILMSGCTSLPQGVDAAIADEWTDIKPPTGWSPEPGNCQAAAFTETIYRSNYLPIACTDEHKTEVVHVGTFPESVRNVPSRGGPELLAALAECDAKSTAFLGGHWQDGKLWIGVSMPSSEAWISGTRWFRCEVVQLDDLYGDAVSRKSSLKDALKTDASVKIGCQNYKSGAGFTPIACTSKHNAEYAGSYFGAKSYAALKNKQAMWDACYKIIAKWANVSASTVKYRTGIVTSYPSQAEWNEGDHAVRCWLWLDRKTVTKSMKGAGSKGLPM</sequence>
<dbReference type="Proteomes" id="UP000587527">
    <property type="component" value="Unassembled WGS sequence"/>
</dbReference>
<reference evidence="3 4" key="1">
    <citation type="submission" date="2020-08" db="EMBL/GenBank/DDBJ databases">
        <title>Sequencing the genomes of 1000 actinobacteria strains.</title>
        <authorList>
            <person name="Klenk H.-P."/>
        </authorList>
    </citation>
    <scope>NUCLEOTIDE SEQUENCE [LARGE SCALE GENOMIC DNA]</scope>
    <source>
        <strain evidence="3 4">DSM 45362</strain>
    </source>
</reference>
<organism evidence="3 4">
    <name type="scientific">Allocatelliglobosispora scoriae</name>
    <dbReference type="NCBI Taxonomy" id="643052"/>
    <lineage>
        <taxon>Bacteria</taxon>
        <taxon>Bacillati</taxon>
        <taxon>Actinomycetota</taxon>
        <taxon>Actinomycetes</taxon>
        <taxon>Micromonosporales</taxon>
        <taxon>Micromonosporaceae</taxon>
        <taxon>Allocatelliglobosispora</taxon>
    </lineage>
</organism>
<accession>A0A841BSS2</accession>
<feature type="signal peptide" evidence="1">
    <location>
        <begin position="1"/>
        <end position="30"/>
    </location>
</feature>
<feature type="domain" description="Septum formation-related" evidence="2">
    <location>
        <begin position="50"/>
        <end position="263"/>
    </location>
</feature>
<proteinExistence type="predicted"/>
<comment type="caution">
    <text evidence="3">The sequence shown here is derived from an EMBL/GenBank/DDBJ whole genome shotgun (WGS) entry which is preliminary data.</text>
</comment>
<evidence type="ECO:0000313" key="4">
    <source>
        <dbReference type="Proteomes" id="UP000587527"/>
    </source>
</evidence>
<name>A0A841BSS2_9ACTN</name>
<dbReference type="InterPro" id="IPR026004">
    <property type="entry name" value="Septum_form"/>
</dbReference>
<feature type="chain" id="PRO_5032396686" description="Septum formation-related domain-containing protein" evidence="1">
    <location>
        <begin position="31"/>
        <end position="286"/>
    </location>
</feature>